<protein>
    <submittedName>
        <fullName evidence="1">Uncharacterized protein</fullName>
    </submittedName>
</protein>
<accession>A0ACB8C6Q0</accession>
<dbReference type="Proteomes" id="UP000821865">
    <property type="component" value="Chromosome 8"/>
</dbReference>
<name>A0ACB8C6Q0_DERSI</name>
<sequence length="134" mass="15364">MTQSRTVSFRTVYRQDTLSSWWHHDGRKCMPWSFPSGGCPGNGSMVFSTAQECRKRCEGRQHGPRCRRPEVVACGRRHLKYPYFAFRHPNEGRVRCLRSSIIMLRGHRCLAGANRFHSHGACVSSCRERPPSLG</sequence>
<proteinExistence type="predicted"/>
<reference evidence="1" key="1">
    <citation type="submission" date="2020-05" db="EMBL/GenBank/DDBJ databases">
        <title>Large-scale comparative analyses of tick genomes elucidate their genetic diversity and vector capacities.</title>
        <authorList>
            <person name="Jia N."/>
            <person name="Wang J."/>
            <person name="Shi W."/>
            <person name="Du L."/>
            <person name="Sun Y."/>
            <person name="Zhan W."/>
            <person name="Jiang J."/>
            <person name="Wang Q."/>
            <person name="Zhang B."/>
            <person name="Ji P."/>
            <person name="Sakyi L.B."/>
            <person name="Cui X."/>
            <person name="Yuan T."/>
            <person name="Jiang B."/>
            <person name="Yang W."/>
            <person name="Lam T.T.-Y."/>
            <person name="Chang Q."/>
            <person name="Ding S."/>
            <person name="Wang X."/>
            <person name="Zhu J."/>
            <person name="Ruan X."/>
            <person name="Zhao L."/>
            <person name="Wei J."/>
            <person name="Que T."/>
            <person name="Du C."/>
            <person name="Cheng J."/>
            <person name="Dai P."/>
            <person name="Han X."/>
            <person name="Huang E."/>
            <person name="Gao Y."/>
            <person name="Liu J."/>
            <person name="Shao H."/>
            <person name="Ye R."/>
            <person name="Li L."/>
            <person name="Wei W."/>
            <person name="Wang X."/>
            <person name="Wang C."/>
            <person name="Yang T."/>
            <person name="Huo Q."/>
            <person name="Li W."/>
            <person name="Guo W."/>
            <person name="Chen H."/>
            <person name="Zhou L."/>
            <person name="Ni X."/>
            <person name="Tian J."/>
            <person name="Zhou Y."/>
            <person name="Sheng Y."/>
            <person name="Liu T."/>
            <person name="Pan Y."/>
            <person name="Xia L."/>
            <person name="Li J."/>
            <person name="Zhao F."/>
            <person name="Cao W."/>
        </authorList>
    </citation>
    <scope>NUCLEOTIDE SEQUENCE</scope>
    <source>
        <strain evidence="1">Dsil-2018</strain>
    </source>
</reference>
<evidence type="ECO:0000313" key="1">
    <source>
        <dbReference type="EMBL" id="KAH7936567.1"/>
    </source>
</evidence>
<gene>
    <name evidence="1" type="ORF">HPB49_001421</name>
</gene>
<organism evidence="1 2">
    <name type="scientific">Dermacentor silvarum</name>
    <name type="common">Tick</name>
    <dbReference type="NCBI Taxonomy" id="543639"/>
    <lineage>
        <taxon>Eukaryota</taxon>
        <taxon>Metazoa</taxon>
        <taxon>Ecdysozoa</taxon>
        <taxon>Arthropoda</taxon>
        <taxon>Chelicerata</taxon>
        <taxon>Arachnida</taxon>
        <taxon>Acari</taxon>
        <taxon>Parasitiformes</taxon>
        <taxon>Ixodida</taxon>
        <taxon>Ixodoidea</taxon>
        <taxon>Ixodidae</taxon>
        <taxon>Rhipicephalinae</taxon>
        <taxon>Dermacentor</taxon>
    </lineage>
</organism>
<dbReference type="EMBL" id="CM023477">
    <property type="protein sequence ID" value="KAH7936567.1"/>
    <property type="molecule type" value="Genomic_DNA"/>
</dbReference>
<keyword evidence="2" id="KW-1185">Reference proteome</keyword>
<evidence type="ECO:0000313" key="2">
    <source>
        <dbReference type="Proteomes" id="UP000821865"/>
    </source>
</evidence>
<comment type="caution">
    <text evidence="1">The sequence shown here is derived from an EMBL/GenBank/DDBJ whole genome shotgun (WGS) entry which is preliminary data.</text>
</comment>